<proteinExistence type="predicted"/>
<reference evidence="1" key="1">
    <citation type="journal article" date="2014" name="PLoS ONE">
        <title>Transcriptome-Based Identification of ABC Transporters in the Western Tarnished Plant Bug Lygus hesperus.</title>
        <authorList>
            <person name="Hull J.J."/>
            <person name="Chaney K."/>
            <person name="Geib S.M."/>
            <person name="Fabrick J.A."/>
            <person name="Brent C.S."/>
            <person name="Walsh D."/>
            <person name="Lavine L.C."/>
        </authorList>
    </citation>
    <scope>NUCLEOTIDE SEQUENCE</scope>
</reference>
<dbReference type="EMBL" id="GBHO01022215">
    <property type="protein sequence ID" value="JAG21389.1"/>
    <property type="molecule type" value="Transcribed_RNA"/>
</dbReference>
<feature type="non-terminal residue" evidence="1">
    <location>
        <position position="1"/>
    </location>
</feature>
<evidence type="ECO:0000313" key="1">
    <source>
        <dbReference type="EMBL" id="JAG21389.1"/>
    </source>
</evidence>
<name>A0A0A9XN25_LYGHE</name>
<sequence length="134" mass="16067">YIFIGVREVSWIIRARSMKPHRITRVILILGLILRVSARPLDRRDRDLLFAEQRKWSCPSIYEFLNGEVTNEGSKTVYEFEYTYRNKGRLDVCKVRHTRKMYSESRGRATVISRCDVGGRWERKYGLYTIKEEW</sequence>
<reference evidence="1" key="2">
    <citation type="submission" date="2014-07" db="EMBL/GenBank/DDBJ databases">
        <authorList>
            <person name="Hull J."/>
        </authorList>
    </citation>
    <scope>NUCLEOTIDE SEQUENCE</scope>
</reference>
<gene>
    <name evidence="1" type="primary">AEP3</name>
    <name evidence="1" type="ORF">CM83_1912</name>
</gene>
<dbReference type="AlphaFoldDB" id="A0A0A9XN25"/>
<organism evidence="1">
    <name type="scientific">Lygus hesperus</name>
    <name type="common">Western plant bug</name>
    <dbReference type="NCBI Taxonomy" id="30085"/>
    <lineage>
        <taxon>Eukaryota</taxon>
        <taxon>Metazoa</taxon>
        <taxon>Ecdysozoa</taxon>
        <taxon>Arthropoda</taxon>
        <taxon>Hexapoda</taxon>
        <taxon>Insecta</taxon>
        <taxon>Pterygota</taxon>
        <taxon>Neoptera</taxon>
        <taxon>Paraneoptera</taxon>
        <taxon>Hemiptera</taxon>
        <taxon>Heteroptera</taxon>
        <taxon>Panheteroptera</taxon>
        <taxon>Cimicomorpha</taxon>
        <taxon>Miridae</taxon>
        <taxon>Mirini</taxon>
        <taxon>Lygus</taxon>
    </lineage>
</organism>
<accession>A0A0A9XN25</accession>
<protein>
    <submittedName>
        <fullName evidence="1">ATPase expression protein 3</fullName>
    </submittedName>
</protein>